<accession>A0A7Y6II83</accession>
<proteinExistence type="predicted"/>
<comment type="caution">
    <text evidence="1">The sequence shown here is derived from an EMBL/GenBank/DDBJ whole genome shotgun (WGS) entry which is preliminary data.</text>
</comment>
<name>A0A7Y6II83_9ACTN</name>
<gene>
    <name evidence="1" type="ORF">HT134_01185</name>
</gene>
<dbReference type="RefSeq" id="WP_175598381.1">
    <property type="nucleotide sequence ID" value="NZ_JABWGO010000001.1"/>
</dbReference>
<keyword evidence="2" id="KW-1185">Reference proteome</keyword>
<evidence type="ECO:0000313" key="1">
    <source>
        <dbReference type="EMBL" id="NUW38744.1"/>
    </source>
</evidence>
<dbReference type="EMBL" id="JABWGO010000001">
    <property type="protein sequence ID" value="NUW38744.1"/>
    <property type="molecule type" value="Genomic_DNA"/>
</dbReference>
<reference evidence="1 2" key="1">
    <citation type="submission" date="2020-06" db="EMBL/GenBank/DDBJ databases">
        <authorList>
            <person name="Chanama M."/>
        </authorList>
    </citation>
    <scope>NUCLEOTIDE SEQUENCE [LARGE SCALE GENOMIC DNA]</scope>
    <source>
        <strain evidence="1 2">TBRC6557</strain>
    </source>
</reference>
<dbReference type="Proteomes" id="UP000546126">
    <property type="component" value="Unassembled WGS sequence"/>
</dbReference>
<protein>
    <submittedName>
        <fullName evidence="1">Uncharacterized protein</fullName>
    </submittedName>
</protein>
<sequence length="255" mass="28016">MSENPSHSANPRMERMIRVQAAIEKTRMATAKLWNPWETVVEKGVEINKIKAAAGGGQVPETIPPSRSFTDYGALKLRLLAKSVDIETPTAQNFANIALKLKDKYIEVGRTNYRTLDSANCTLFACCVLGMLADDPHLLGRGVKVELFNLVESTGASGHAYVVVGRADCDPQDVDSYGPDCFFIDVWYARQRRTEPGTRSVKAATPDGAAGFWDEPFINDLIKSEGLRKKGVTVSLVPKLLFTSDDLPTFGLSKY</sequence>
<organism evidence="1 2">
    <name type="scientific">Nonomuraea rhodomycinica</name>
    <dbReference type="NCBI Taxonomy" id="1712872"/>
    <lineage>
        <taxon>Bacteria</taxon>
        <taxon>Bacillati</taxon>
        <taxon>Actinomycetota</taxon>
        <taxon>Actinomycetes</taxon>
        <taxon>Streptosporangiales</taxon>
        <taxon>Streptosporangiaceae</taxon>
        <taxon>Nonomuraea</taxon>
    </lineage>
</organism>
<dbReference type="AlphaFoldDB" id="A0A7Y6II83"/>
<evidence type="ECO:0000313" key="2">
    <source>
        <dbReference type="Proteomes" id="UP000546126"/>
    </source>
</evidence>